<dbReference type="InterPro" id="IPR036388">
    <property type="entry name" value="WH-like_DNA-bd_sf"/>
</dbReference>
<dbReference type="SUPFAM" id="SSF46785">
    <property type="entry name" value="Winged helix' DNA-binding domain"/>
    <property type="match status" value="1"/>
</dbReference>
<feature type="domain" description="HTH lysR-type" evidence="6">
    <location>
        <begin position="1"/>
        <end position="58"/>
    </location>
</feature>
<dbReference type="Gene3D" id="3.40.190.10">
    <property type="entry name" value="Periplasmic binding protein-like II"/>
    <property type="match status" value="2"/>
</dbReference>
<dbReference type="PROSITE" id="PS50931">
    <property type="entry name" value="HTH_LYSR"/>
    <property type="match status" value="1"/>
</dbReference>
<dbReference type="EMBL" id="JACXWY010000017">
    <property type="protein sequence ID" value="MBD3848272.1"/>
    <property type="molecule type" value="Genomic_DNA"/>
</dbReference>
<dbReference type="PRINTS" id="PR00039">
    <property type="entry name" value="HTHLYSR"/>
</dbReference>
<reference evidence="7" key="1">
    <citation type="submission" date="2020-09" db="EMBL/GenBank/DDBJ databases">
        <title>Bosea spartocytisi sp. nov. a root nodule endophyte of Spartocytisus supranubius in the high mountain ecosystem fo the Teide National Park (Canary Islands, Spain).</title>
        <authorList>
            <person name="Pulido-Suarez L."/>
            <person name="Peix A."/>
            <person name="Igual J.M."/>
            <person name="Socas-Perez N."/>
            <person name="Velazquez E."/>
            <person name="Flores-Felix J.D."/>
            <person name="Leon-Barrios M."/>
        </authorList>
    </citation>
    <scope>NUCLEOTIDE SEQUENCE</scope>
    <source>
        <strain evidence="7">SSUT16</strain>
    </source>
</reference>
<keyword evidence="4" id="KW-0804">Transcription</keyword>
<dbReference type="AlphaFoldDB" id="A0A927ED70"/>
<dbReference type="SUPFAM" id="SSF53850">
    <property type="entry name" value="Periplasmic binding protein-like II"/>
    <property type="match status" value="1"/>
</dbReference>
<name>A0A927ED70_9HYPH</name>
<evidence type="ECO:0000313" key="8">
    <source>
        <dbReference type="Proteomes" id="UP000619295"/>
    </source>
</evidence>
<dbReference type="InterPro" id="IPR000847">
    <property type="entry name" value="LysR_HTH_N"/>
</dbReference>
<dbReference type="Pfam" id="PF00126">
    <property type="entry name" value="HTH_1"/>
    <property type="match status" value="1"/>
</dbReference>
<sequence length="302" mass="33512">MDLRHLRYFAVLAEELHFGRAAQRLGISQPPLSQQIHALERELDAELFARTSRRVELTAAGRIFLPEARAVLARAELALTIGRRAGRGEIGELRIGFTASAPLATIMPTLIHSFREQRPDVHLTLREMNSHVQMQELLDGGLDLAFLRMPDDPALADPRLATLEMQREELLLFLPRSHRLGGSPARQRVALAELERDAFVHFSREAATSTYDQFIELCRQAGFRPRIVQEAREPATIIGLVAAGVGLTVMASSFANIRFDNVVTRRLTEPAPSLATWLAHRPDRASPAIEAFLALGAATRPA</sequence>
<keyword evidence="5" id="KW-1133">Transmembrane helix</keyword>
<comment type="caution">
    <text evidence="7">The sequence shown here is derived from an EMBL/GenBank/DDBJ whole genome shotgun (WGS) entry which is preliminary data.</text>
</comment>
<evidence type="ECO:0000256" key="1">
    <source>
        <dbReference type="ARBA" id="ARBA00009437"/>
    </source>
</evidence>
<dbReference type="FunFam" id="1.10.10.10:FF:000001">
    <property type="entry name" value="LysR family transcriptional regulator"/>
    <property type="match status" value="1"/>
</dbReference>
<keyword evidence="3" id="KW-0238">DNA-binding</keyword>
<dbReference type="RefSeq" id="WP_191125417.1">
    <property type="nucleotide sequence ID" value="NZ_JACXWY010000017.1"/>
</dbReference>
<comment type="similarity">
    <text evidence="1">Belongs to the LysR transcriptional regulatory family.</text>
</comment>
<keyword evidence="8" id="KW-1185">Reference proteome</keyword>
<dbReference type="Gene3D" id="1.10.10.10">
    <property type="entry name" value="Winged helix-like DNA-binding domain superfamily/Winged helix DNA-binding domain"/>
    <property type="match status" value="1"/>
</dbReference>
<dbReference type="CDD" id="cd08414">
    <property type="entry name" value="PBP2_LTTR_aromatics_like"/>
    <property type="match status" value="1"/>
</dbReference>
<proteinExistence type="inferred from homology"/>
<protein>
    <submittedName>
        <fullName evidence="7">LysR family transcriptional regulator</fullName>
    </submittedName>
</protein>
<dbReference type="GO" id="GO:0032993">
    <property type="term" value="C:protein-DNA complex"/>
    <property type="evidence" value="ECO:0007669"/>
    <property type="project" value="TreeGrafter"/>
</dbReference>
<keyword evidence="5" id="KW-0812">Transmembrane</keyword>
<accession>A0A927ED70</accession>
<organism evidence="7 8">
    <name type="scientific">Bosea spartocytisi</name>
    <dbReference type="NCBI Taxonomy" id="2773451"/>
    <lineage>
        <taxon>Bacteria</taxon>
        <taxon>Pseudomonadati</taxon>
        <taxon>Pseudomonadota</taxon>
        <taxon>Alphaproteobacteria</taxon>
        <taxon>Hyphomicrobiales</taxon>
        <taxon>Boseaceae</taxon>
        <taxon>Bosea</taxon>
    </lineage>
</organism>
<dbReference type="PANTHER" id="PTHR30346">
    <property type="entry name" value="TRANSCRIPTIONAL DUAL REGULATOR HCAR-RELATED"/>
    <property type="match status" value="1"/>
</dbReference>
<dbReference type="Proteomes" id="UP000619295">
    <property type="component" value="Unassembled WGS sequence"/>
</dbReference>
<evidence type="ECO:0000256" key="4">
    <source>
        <dbReference type="ARBA" id="ARBA00023163"/>
    </source>
</evidence>
<evidence type="ECO:0000256" key="5">
    <source>
        <dbReference type="SAM" id="Phobius"/>
    </source>
</evidence>
<evidence type="ECO:0000259" key="6">
    <source>
        <dbReference type="PROSITE" id="PS50931"/>
    </source>
</evidence>
<evidence type="ECO:0000256" key="2">
    <source>
        <dbReference type="ARBA" id="ARBA00023015"/>
    </source>
</evidence>
<keyword evidence="5" id="KW-0472">Membrane</keyword>
<keyword evidence="2" id="KW-0805">Transcription regulation</keyword>
<dbReference type="GO" id="GO:0003700">
    <property type="term" value="F:DNA-binding transcription factor activity"/>
    <property type="evidence" value="ECO:0007669"/>
    <property type="project" value="InterPro"/>
</dbReference>
<feature type="transmembrane region" description="Helical" evidence="5">
    <location>
        <begin position="235"/>
        <end position="257"/>
    </location>
</feature>
<dbReference type="Pfam" id="PF03466">
    <property type="entry name" value="LysR_substrate"/>
    <property type="match status" value="1"/>
</dbReference>
<evidence type="ECO:0000256" key="3">
    <source>
        <dbReference type="ARBA" id="ARBA00023125"/>
    </source>
</evidence>
<dbReference type="PANTHER" id="PTHR30346:SF17">
    <property type="entry name" value="LYSR FAMILY TRANSCRIPTIONAL REGULATOR"/>
    <property type="match status" value="1"/>
</dbReference>
<gene>
    <name evidence="7" type="ORF">IED13_21455</name>
</gene>
<dbReference type="InterPro" id="IPR005119">
    <property type="entry name" value="LysR_subst-bd"/>
</dbReference>
<evidence type="ECO:0000313" key="7">
    <source>
        <dbReference type="EMBL" id="MBD3848272.1"/>
    </source>
</evidence>
<dbReference type="GO" id="GO:0003677">
    <property type="term" value="F:DNA binding"/>
    <property type="evidence" value="ECO:0007669"/>
    <property type="project" value="UniProtKB-KW"/>
</dbReference>
<dbReference type="InterPro" id="IPR036390">
    <property type="entry name" value="WH_DNA-bd_sf"/>
</dbReference>